<proteinExistence type="inferred from homology"/>
<reference evidence="6 7" key="1">
    <citation type="submission" date="2019-06" db="EMBL/GenBank/DDBJ databases">
        <title>Nitrosomonas stercoris KYUHI-S whole genome shotgun sequence.</title>
        <authorList>
            <person name="Nakagawa T."/>
            <person name="Tsuchiya Y."/>
            <person name="Takahashi R."/>
        </authorList>
    </citation>
    <scope>NUCLEOTIDE SEQUENCE [LARGE SCALE GENOMIC DNA]</scope>
    <source>
        <strain evidence="6 7">KYUHI-S</strain>
    </source>
</reference>
<evidence type="ECO:0000256" key="1">
    <source>
        <dbReference type="ARBA" id="ARBA00002868"/>
    </source>
</evidence>
<keyword evidence="4" id="KW-0690">Ribosome biogenesis</keyword>
<dbReference type="PANTHER" id="PTHR38099:SF1">
    <property type="entry name" value="LARGE RIBOSOMAL RNA SUBUNIT ACCUMULATION PROTEIN YCED"/>
    <property type="match status" value="1"/>
</dbReference>
<evidence type="ECO:0000313" key="6">
    <source>
        <dbReference type="EMBL" id="BBL34991.1"/>
    </source>
</evidence>
<evidence type="ECO:0000256" key="2">
    <source>
        <dbReference type="ARBA" id="ARBA00010740"/>
    </source>
</evidence>
<comment type="similarity">
    <text evidence="2">Belongs to the DUF177 domain family.</text>
</comment>
<gene>
    <name evidence="6" type="ORF">Nstercoris_01245</name>
</gene>
<dbReference type="PANTHER" id="PTHR38099">
    <property type="entry name" value="LARGE RIBOSOMAL RNA SUBUNIT ACCUMULATION PROTEIN YCED"/>
    <property type="match status" value="1"/>
</dbReference>
<dbReference type="InterPro" id="IPR003772">
    <property type="entry name" value="YceD"/>
</dbReference>
<evidence type="ECO:0000256" key="5">
    <source>
        <dbReference type="ARBA" id="ARBA00031841"/>
    </source>
</evidence>
<dbReference type="EMBL" id="AP019755">
    <property type="protein sequence ID" value="BBL34991.1"/>
    <property type="molecule type" value="Genomic_DNA"/>
</dbReference>
<dbReference type="GO" id="GO:0005829">
    <property type="term" value="C:cytosol"/>
    <property type="evidence" value="ECO:0007669"/>
    <property type="project" value="TreeGrafter"/>
</dbReference>
<name>A0A4Y1YPP6_9PROT</name>
<dbReference type="InterPro" id="IPR039255">
    <property type="entry name" value="YceD_bac"/>
</dbReference>
<sequence>MSDQLVIDSLEFAHNNQSLQGSISIGNLERLHSYLAHTSGELAYLISGMLDGDDKPILEISINGDIDLICQRCLKKMQYTLNIKTRLILAQSEHELSRYDDDIFVEAIYASNELDALALIEDEIILSLPISPRHQDTNCHLSSKDKIHSTIDKEHPFAALASLKQTH</sequence>
<evidence type="ECO:0000313" key="7">
    <source>
        <dbReference type="Proteomes" id="UP000316473"/>
    </source>
</evidence>
<evidence type="ECO:0000256" key="4">
    <source>
        <dbReference type="ARBA" id="ARBA00022517"/>
    </source>
</evidence>
<dbReference type="GO" id="GO:0042254">
    <property type="term" value="P:ribosome biogenesis"/>
    <property type="evidence" value="ECO:0007669"/>
    <property type="project" value="UniProtKB-KW"/>
</dbReference>
<dbReference type="Proteomes" id="UP000316473">
    <property type="component" value="Chromosome"/>
</dbReference>
<dbReference type="AlphaFoldDB" id="A0A4Y1YPP6"/>
<protein>
    <recommendedName>
        <fullName evidence="3">Large ribosomal RNA subunit accumulation protein YceD</fullName>
    </recommendedName>
    <alternativeName>
        <fullName evidence="5">23S rRNA accumulation protein YceD</fullName>
    </alternativeName>
</protein>
<organism evidence="6 7">
    <name type="scientific">Nitrosomonas stercoris</name>
    <dbReference type="NCBI Taxonomy" id="1444684"/>
    <lineage>
        <taxon>Bacteria</taxon>
        <taxon>Pseudomonadati</taxon>
        <taxon>Pseudomonadota</taxon>
        <taxon>Betaproteobacteria</taxon>
        <taxon>Nitrosomonadales</taxon>
        <taxon>Nitrosomonadaceae</taxon>
        <taxon>Nitrosomonas</taxon>
    </lineage>
</organism>
<dbReference type="Pfam" id="PF02620">
    <property type="entry name" value="YceD"/>
    <property type="match status" value="1"/>
</dbReference>
<dbReference type="KEGG" id="nst:Nstercoris_01245"/>
<accession>A0A4Y1YPP6</accession>
<comment type="function">
    <text evidence="1">Plays a role in synthesis, processing and/or stability of 23S rRNA.</text>
</comment>
<keyword evidence="7" id="KW-1185">Reference proteome</keyword>
<evidence type="ECO:0000256" key="3">
    <source>
        <dbReference type="ARBA" id="ARBA00015716"/>
    </source>
</evidence>